<evidence type="ECO:0008006" key="4">
    <source>
        <dbReference type="Google" id="ProtNLM"/>
    </source>
</evidence>
<dbReference type="NCBIfam" id="NF040519">
    <property type="entry name" value="Sbal_3080_fam"/>
    <property type="match status" value="1"/>
</dbReference>
<dbReference type="Proteomes" id="UP000318349">
    <property type="component" value="Unassembled WGS sequence"/>
</dbReference>
<evidence type="ECO:0000313" key="3">
    <source>
        <dbReference type="Proteomes" id="UP000318349"/>
    </source>
</evidence>
<sequence>MSIAQHSRVFMLARTTTTLIAAAVLSGCAIHQKVTPVEKFDSNEVCIIENSAVKATFLDAYRNALTAKNYVVRKLPAASSFNDCAITSTYTANWRWDLALYMAYAEIKVYKHAKPAGEATYDSLRGGANMGKFIDAEAKIAELVNALFPGQAAQ</sequence>
<feature type="chain" id="PRO_5021922762" description="Lipoprotein" evidence="1">
    <location>
        <begin position="22"/>
        <end position="154"/>
    </location>
</feature>
<comment type="caution">
    <text evidence="2">The sequence shown here is derived from an EMBL/GenBank/DDBJ whole genome shotgun (WGS) entry which is preliminary data.</text>
</comment>
<keyword evidence="1" id="KW-0732">Signal</keyword>
<dbReference type="AlphaFoldDB" id="A0A558EVI5"/>
<proteinExistence type="predicted"/>
<accession>A0A558EVI5</accession>
<protein>
    <recommendedName>
        <fullName evidence="4">Lipoprotein</fullName>
    </recommendedName>
</protein>
<dbReference type="EMBL" id="VMNI01000001">
    <property type="protein sequence ID" value="TVO79751.1"/>
    <property type="molecule type" value="Genomic_DNA"/>
</dbReference>
<reference evidence="2 3" key="1">
    <citation type="submission" date="2019-07" db="EMBL/GenBank/DDBJ databases">
        <title>The pathways for chlorine oxyanion respiration interact through the shared metabolite chlorate.</title>
        <authorList>
            <person name="Barnum T.P."/>
            <person name="Cheng Y."/>
            <person name="Hill K.A."/>
            <person name="Lucas L.N."/>
            <person name="Carlson H.K."/>
            <person name="Coates J.D."/>
        </authorList>
    </citation>
    <scope>NUCLEOTIDE SEQUENCE [LARGE SCALE GENOMIC DNA]</scope>
    <source>
        <strain evidence="2 3">SFB-1</strain>
    </source>
</reference>
<gene>
    <name evidence="2" type="ORF">FHP89_00640</name>
</gene>
<name>A0A558EVI5_9RHOO</name>
<evidence type="ECO:0000256" key="1">
    <source>
        <dbReference type="SAM" id="SignalP"/>
    </source>
</evidence>
<organism evidence="2 3">
    <name type="scientific">Denitromonas halophila</name>
    <dbReference type="NCBI Taxonomy" id="1629404"/>
    <lineage>
        <taxon>Bacteria</taxon>
        <taxon>Pseudomonadati</taxon>
        <taxon>Pseudomonadota</taxon>
        <taxon>Betaproteobacteria</taxon>
        <taxon>Rhodocyclales</taxon>
        <taxon>Zoogloeaceae</taxon>
        <taxon>Denitromonas</taxon>
    </lineage>
</organism>
<feature type="signal peptide" evidence="1">
    <location>
        <begin position="1"/>
        <end position="21"/>
    </location>
</feature>
<evidence type="ECO:0000313" key="2">
    <source>
        <dbReference type="EMBL" id="TVO79751.1"/>
    </source>
</evidence>